<dbReference type="Pfam" id="PF05117">
    <property type="entry name" value="DUF695"/>
    <property type="match status" value="1"/>
</dbReference>
<organism evidence="2 3">
    <name type="scientific">Rubinisphaera brasiliensis (strain ATCC 49424 / DSM 5305 / JCM 21570 / IAM 15109 / NBRC 103401 / IFAM 1448)</name>
    <name type="common">Planctomyces brasiliensis</name>
    <dbReference type="NCBI Taxonomy" id="756272"/>
    <lineage>
        <taxon>Bacteria</taxon>
        <taxon>Pseudomonadati</taxon>
        <taxon>Planctomycetota</taxon>
        <taxon>Planctomycetia</taxon>
        <taxon>Planctomycetales</taxon>
        <taxon>Planctomycetaceae</taxon>
        <taxon>Rubinisphaera</taxon>
    </lineage>
</organism>
<dbReference type="HOGENOM" id="CLU_1674151_0_0_0"/>
<dbReference type="OrthoDB" id="7595150at2"/>
<accession>F0SFN3</accession>
<evidence type="ECO:0000313" key="3">
    <source>
        <dbReference type="Proteomes" id="UP000006860"/>
    </source>
</evidence>
<dbReference type="Proteomes" id="UP000006860">
    <property type="component" value="Chromosome"/>
</dbReference>
<evidence type="ECO:0000259" key="1">
    <source>
        <dbReference type="Pfam" id="PF05117"/>
    </source>
</evidence>
<dbReference type="KEGG" id="pbs:Plabr_2894"/>
<reference evidence="3" key="1">
    <citation type="submission" date="2011-02" db="EMBL/GenBank/DDBJ databases">
        <title>The complete genome of Planctomyces brasiliensis DSM 5305.</title>
        <authorList>
            <person name="Lucas S."/>
            <person name="Copeland A."/>
            <person name="Lapidus A."/>
            <person name="Bruce D."/>
            <person name="Goodwin L."/>
            <person name="Pitluck S."/>
            <person name="Kyrpides N."/>
            <person name="Mavromatis K."/>
            <person name="Pagani I."/>
            <person name="Ivanova N."/>
            <person name="Ovchinnikova G."/>
            <person name="Lu M."/>
            <person name="Detter J.C."/>
            <person name="Han C."/>
            <person name="Land M."/>
            <person name="Hauser L."/>
            <person name="Markowitz V."/>
            <person name="Cheng J.-F."/>
            <person name="Hugenholtz P."/>
            <person name="Woyke T."/>
            <person name="Wu D."/>
            <person name="Tindall B."/>
            <person name="Pomrenke H.G."/>
            <person name="Brambilla E."/>
            <person name="Klenk H.-P."/>
            <person name="Eisen J.A."/>
        </authorList>
    </citation>
    <scope>NUCLEOTIDE SEQUENCE [LARGE SCALE GENOMIC DNA]</scope>
    <source>
        <strain evidence="3">ATCC 49424 / DSM 5305 / JCM 21570 / IAM 15109 / NBRC 103401 / IFAM 1448</strain>
    </source>
</reference>
<protein>
    <recommendedName>
        <fullName evidence="1">DUF695 domain-containing protein</fullName>
    </recommendedName>
</protein>
<proteinExistence type="predicted"/>
<keyword evidence="3" id="KW-1185">Reference proteome</keyword>
<dbReference type="InterPro" id="IPR016097">
    <property type="entry name" value="DUF695"/>
</dbReference>
<dbReference type="EMBL" id="CP002546">
    <property type="protein sequence ID" value="ADY60493.1"/>
    <property type="molecule type" value="Genomic_DNA"/>
</dbReference>
<evidence type="ECO:0000313" key="2">
    <source>
        <dbReference type="EMBL" id="ADY60493.1"/>
    </source>
</evidence>
<name>F0SFN3_RUBBR</name>
<dbReference type="eggNOG" id="ENOG5032VMX">
    <property type="taxonomic scope" value="Bacteria"/>
</dbReference>
<feature type="domain" description="DUF695" evidence="1">
    <location>
        <begin position="8"/>
        <end position="134"/>
    </location>
</feature>
<dbReference type="AlphaFoldDB" id="F0SFN3"/>
<gene>
    <name evidence="2" type="ordered locus">Plabr_2894</name>
</gene>
<dbReference type="RefSeq" id="WP_013629215.1">
    <property type="nucleotide sequence ID" value="NC_015174.1"/>
</dbReference>
<sequence>MSADQEGRWTIAAGEEDGHPLLFRIRQGLPDGVLKMQYPKLISVYWPYEGDLQDEDNDVNDQHTAFEETVAPLDSRDLSFLMLVITGGGRKEWHYYTQDESKWVDSLNELLADSPDYPLEIEVAPDPEWNLYEDVMQGITGLD</sequence>